<protein>
    <submittedName>
        <fullName evidence="1">Uncharacterized protein</fullName>
    </submittedName>
</protein>
<comment type="caution">
    <text evidence="1">The sequence shown here is derived from an EMBL/GenBank/DDBJ whole genome shotgun (WGS) entry which is preliminary data.</text>
</comment>
<dbReference type="Proteomes" id="UP001589535">
    <property type="component" value="Unassembled WGS sequence"/>
</dbReference>
<organism evidence="1 2">
    <name type="scientific">Amycolatopsis plumensis</name>
    <dbReference type="NCBI Taxonomy" id="236508"/>
    <lineage>
        <taxon>Bacteria</taxon>
        <taxon>Bacillati</taxon>
        <taxon>Actinomycetota</taxon>
        <taxon>Actinomycetes</taxon>
        <taxon>Pseudonocardiales</taxon>
        <taxon>Pseudonocardiaceae</taxon>
        <taxon>Amycolatopsis</taxon>
    </lineage>
</organism>
<dbReference type="RefSeq" id="WP_268246871.1">
    <property type="nucleotide sequence ID" value="NZ_JBHMBK010000007.1"/>
</dbReference>
<evidence type="ECO:0000313" key="1">
    <source>
        <dbReference type="EMBL" id="MFB9684934.1"/>
    </source>
</evidence>
<name>A0ABV5U0P0_9PSEU</name>
<proteinExistence type="predicted"/>
<gene>
    <name evidence="1" type="ORF">ACFFTO_12140</name>
</gene>
<dbReference type="EMBL" id="JBHMBK010000007">
    <property type="protein sequence ID" value="MFB9684934.1"/>
    <property type="molecule type" value="Genomic_DNA"/>
</dbReference>
<keyword evidence="2" id="KW-1185">Reference proteome</keyword>
<evidence type="ECO:0000313" key="2">
    <source>
        <dbReference type="Proteomes" id="UP001589535"/>
    </source>
</evidence>
<sequence>MISDAYLRARIAEVQQEFAAARAWLRRLRVRRRKAPKPAELSEH</sequence>
<reference evidence="1 2" key="1">
    <citation type="submission" date="2024-09" db="EMBL/GenBank/DDBJ databases">
        <authorList>
            <person name="Sun Q."/>
            <person name="Mori K."/>
        </authorList>
    </citation>
    <scope>NUCLEOTIDE SEQUENCE [LARGE SCALE GENOMIC DNA]</scope>
    <source>
        <strain evidence="1 2">JCM 13852</strain>
    </source>
</reference>
<accession>A0ABV5U0P0</accession>